<evidence type="ECO:0000313" key="3">
    <source>
        <dbReference type="Proteomes" id="UP000315017"/>
    </source>
</evidence>
<proteinExistence type="predicted"/>
<organism evidence="2 3">
    <name type="scientific">Anatilimnocola aggregata</name>
    <dbReference type="NCBI Taxonomy" id="2528021"/>
    <lineage>
        <taxon>Bacteria</taxon>
        <taxon>Pseudomonadati</taxon>
        <taxon>Planctomycetota</taxon>
        <taxon>Planctomycetia</taxon>
        <taxon>Pirellulales</taxon>
        <taxon>Pirellulaceae</taxon>
        <taxon>Anatilimnocola</taxon>
    </lineage>
</organism>
<evidence type="ECO:0000259" key="1">
    <source>
        <dbReference type="Pfam" id="PF02776"/>
    </source>
</evidence>
<reference evidence="2 3" key="1">
    <citation type="submission" date="2019-02" db="EMBL/GenBank/DDBJ databases">
        <title>Deep-cultivation of Planctomycetes and their phenomic and genomic characterization uncovers novel biology.</title>
        <authorList>
            <person name="Wiegand S."/>
            <person name="Jogler M."/>
            <person name="Boedeker C."/>
            <person name="Pinto D."/>
            <person name="Vollmers J."/>
            <person name="Rivas-Marin E."/>
            <person name="Kohn T."/>
            <person name="Peeters S.H."/>
            <person name="Heuer A."/>
            <person name="Rast P."/>
            <person name="Oberbeckmann S."/>
            <person name="Bunk B."/>
            <person name="Jeske O."/>
            <person name="Meyerdierks A."/>
            <person name="Storesund J.E."/>
            <person name="Kallscheuer N."/>
            <person name="Luecker S."/>
            <person name="Lage O.M."/>
            <person name="Pohl T."/>
            <person name="Merkel B.J."/>
            <person name="Hornburger P."/>
            <person name="Mueller R.-W."/>
            <person name="Bruemmer F."/>
            <person name="Labrenz M."/>
            <person name="Spormann A.M."/>
            <person name="Op den Camp H."/>
            <person name="Overmann J."/>
            <person name="Amann R."/>
            <person name="Jetten M.S.M."/>
            <person name="Mascher T."/>
            <person name="Medema M.H."/>
            <person name="Devos D.P."/>
            <person name="Kaster A.-K."/>
            <person name="Ovreas L."/>
            <person name="Rohde M."/>
            <person name="Galperin M.Y."/>
            <person name="Jogler C."/>
        </authorList>
    </citation>
    <scope>NUCLEOTIDE SEQUENCE [LARGE SCALE GENOMIC DNA]</scope>
    <source>
        <strain evidence="2 3">ETA_A8</strain>
    </source>
</reference>
<keyword evidence="3" id="KW-1185">Reference proteome</keyword>
<dbReference type="Proteomes" id="UP000315017">
    <property type="component" value="Chromosome"/>
</dbReference>
<dbReference type="RefSeq" id="WP_145086012.1">
    <property type="nucleotide sequence ID" value="NZ_CP036274.1"/>
</dbReference>
<dbReference type="GO" id="GO:0030976">
    <property type="term" value="F:thiamine pyrophosphate binding"/>
    <property type="evidence" value="ECO:0007669"/>
    <property type="project" value="InterPro"/>
</dbReference>
<accession>A0A517Y757</accession>
<dbReference type="OrthoDB" id="8221987at2"/>
<dbReference type="AlphaFoldDB" id="A0A517Y757"/>
<gene>
    <name evidence="2" type="ORF">ETAA8_11320</name>
</gene>
<dbReference type="Gene3D" id="3.40.50.970">
    <property type="match status" value="1"/>
</dbReference>
<dbReference type="SUPFAM" id="SSF52518">
    <property type="entry name" value="Thiamin diphosphate-binding fold (THDP-binding)"/>
    <property type="match status" value="1"/>
</dbReference>
<dbReference type="Pfam" id="PF02776">
    <property type="entry name" value="TPP_enzyme_N"/>
    <property type="match status" value="1"/>
</dbReference>
<name>A0A517Y757_9BACT</name>
<sequence length="160" mass="17745">MFTGPEFAATLSELRFTHVVWVPDTTIGPWEEAIEATDGLQLIRVCREGEAWPLAAGLHLGGKQPLVVMQTTGLYESGDALRNVIYDLHLPLFALIGVRNWLVADSKDSARRFAEPLVHAWQLNAVWLNTPEDKPKFYAHVRACREQQIAGVAMLAEGAP</sequence>
<evidence type="ECO:0000313" key="2">
    <source>
        <dbReference type="EMBL" id="QDU26060.1"/>
    </source>
</evidence>
<protein>
    <recommendedName>
        <fullName evidence="1">Thiamine pyrophosphate enzyme N-terminal TPP-binding domain-containing protein</fullName>
    </recommendedName>
</protein>
<dbReference type="KEGG" id="aagg:ETAA8_11320"/>
<dbReference type="InterPro" id="IPR029061">
    <property type="entry name" value="THDP-binding"/>
</dbReference>
<feature type="domain" description="Thiamine pyrophosphate enzyme N-terminal TPP-binding" evidence="1">
    <location>
        <begin position="7"/>
        <end position="73"/>
    </location>
</feature>
<dbReference type="EMBL" id="CP036274">
    <property type="protein sequence ID" value="QDU26060.1"/>
    <property type="molecule type" value="Genomic_DNA"/>
</dbReference>
<dbReference type="InterPro" id="IPR012001">
    <property type="entry name" value="Thiamin_PyroP_enz_TPP-bd_dom"/>
</dbReference>